<feature type="transmembrane region" description="Helical" evidence="8">
    <location>
        <begin position="252"/>
        <end position="273"/>
    </location>
</feature>
<dbReference type="CDD" id="cd17350">
    <property type="entry name" value="MFS_PTR2"/>
    <property type="match status" value="1"/>
</dbReference>
<dbReference type="GO" id="GO:0005886">
    <property type="term" value="C:plasma membrane"/>
    <property type="evidence" value="ECO:0007669"/>
    <property type="project" value="UniProtKB-ARBA"/>
</dbReference>
<keyword evidence="3" id="KW-0813">Transport</keyword>
<feature type="transmembrane region" description="Helical" evidence="8">
    <location>
        <begin position="381"/>
        <end position="398"/>
    </location>
</feature>
<reference evidence="9" key="2">
    <citation type="journal article" date="2023" name="IMA Fungus">
        <title>Comparative genomic study of the Penicillium genus elucidates a diverse pangenome and 15 lateral gene transfer events.</title>
        <authorList>
            <person name="Petersen C."/>
            <person name="Sorensen T."/>
            <person name="Nielsen M.R."/>
            <person name="Sondergaard T.E."/>
            <person name="Sorensen J.L."/>
            <person name="Fitzpatrick D.A."/>
            <person name="Frisvad J.C."/>
            <person name="Nielsen K.L."/>
        </authorList>
    </citation>
    <scope>NUCLEOTIDE SEQUENCE</scope>
    <source>
        <strain evidence="9">IBT 30761</strain>
    </source>
</reference>
<evidence type="ECO:0000256" key="8">
    <source>
        <dbReference type="SAM" id="Phobius"/>
    </source>
</evidence>
<evidence type="ECO:0000256" key="5">
    <source>
        <dbReference type="ARBA" id="ARBA00022989"/>
    </source>
</evidence>
<evidence type="ECO:0000313" key="9">
    <source>
        <dbReference type="EMBL" id="KAJ5109627.1"/>
    </source>
</evidence>
<accession>A0A9W9G1N2</accession>
<evidence type="ECO:0000256" key="2">
    <source>
        <dbReference type="ARBA" id="ARBA00005982"/>
    </source>
</evidence>
<organism evidence="9 10">
    <name type="scientific">Penicillium argentinense</name>
    <dbReference type="NCBI Taxonomy" id="1131581"/>
    <lineage>
        <taxon>Eukaryota</taxon>
        <taxon>Fungi</taxon>
        <taxon>Dikarya</taxon>
        <taxon>Ascomycota</taxon>
        <taxon>Pezizomycotina</taxon>
        <taxon>Eurotiomycetes</taxon>
        <taxon>Eurotiomycetidae</taxon>
        <taxon>Eurotiales</taxon>
        <taxon>Aspergillaceae</taxon>
        <taxon>Penicillium</taxon>
    </lineage>
</organism>
<comment type="similarity">
    <text evidence="2">Belongs to the major facilitator superfamily. Proton-dependent oligopeptide transporter (POT/PTR) (TC 2.A.17) family.</text>
</comment>
<dbReference type="RefSeq" id="XP_056477738.1">
    <property type="nucleotide sequence ID" value="XM_056614766.1"/>
</dbReference>
<dbReference type="PANTHER" id="PTHR11654">
    <property type="entry name" value="OLIGOPEPTIDE TRANSPORTER-RELATED"/>
    <property type="match status" value="1"/>
</dbReference>
<dbReference type="SUPFAM" id="SSF103473">
    <property type="entry name" value="MFS general substrate transporter"/>
    <property type="match status" value="1"/>
</dbReference>
<name>A0A9W9G1N2_9EURO</name>
<feature type="transmembrane region" description="Helical" evidence="8">
    <location>
        <begin position="505"/>
        <end position="528"/>
    </location>
</feature>
<evidence type="ECO:0000256" key="3">
    <source>
        <dbReference type="ARBA" id="ARBA00022448"/>
    </source>
</evidence>
<comment type="subcellular location">
    <subcellularLocation>
        <location evidence="1">Membrane</location>
        <topology evidence="1">Multi-pass membrane protein</topology>
    </subcellularLocation>
</comment>
<feature type="transmembrane region" description="Helical" evidence="8">
    <location>
        <begin position="334"/>
        <end position="351"/>
    </location>
</feature>
<reference evidence="9" key="1">
    <citation type="submission" date="2022-11" db="EMBL/GenBank/DDBJ databases">
        <authorList>
            <person name="Petersen C."/>
        </authorList>
    </citation>
    <scope>NUCLEOTIDE SEQUENCE</scope>
    <source>
        <strain evidence="9">IBT 30761</strain>
    </source>
</reference>
<evidence type="ECO:0000313" key="10">
    <source>
        <dbReference type="Proteomes" id="UP001149074"/>
    </source>
</evidence>
<dbReference type="GeneID" id="81353745"/>
<dbReference type="InterPro" id="IPR000109">
    <property type="entry name" value="POT_fam"/>
</dbReference>
<protein>
    <submittedName>
        <fullName evidence="9">MFS peptide transporter Ptr2</fullName>
    </submittedName>
</protein>
<feature type="transmembrane region" description="Helical" evidence="8">
    <location>
        <begin position="225"/>
        <end position="246"/>
    </location>
</feature>
<dbReference type="InterPro" id="IPR036259">
    <property type="entry name" value="MFS_trans_sf"/>
</dbReference>
<feature type="region of interest" description="Disordered" evidence="7">
    <location>
        <begin position="1"/>
        <end position="20"/>
    </location>
</feature>
<feature type="transmembrane region" description="Helical" evidence="8">
    <location>
        <begin position="410"/>
        <end position="433"/>
    </location>
</feature>
<dbReference type="Pfam" id="PF00854">
    <property type="entry name" value="PTR2"/>
    <property type="match status" value="1"/>
</dbReference>
<keyword evidence="5 8" id="KW-1133">Transmembrane helix</keyword>
<keyword evidence="10" id="KW-1185">Reference proteome</keyword>
<gene>
    <name evidence="9" type="ORF">N7532_002272</name>
</gene>
<evidence type="ECO:0000256" key="4">
    <source>
        <dbReference type="ARBA" id="ARBA00022692"/>
    </source>
</evidence>
<keyword evidence="4 8" id="KW-0812">Transmembrane</keyword>
<evidence type="ECO:0000256" key="6">
    <source>
        <dbReference type="ARBA" id="ARBA00023136"/>
    </source>
</evidence>
<dbReference type="OrthoDB" id="8904098at2759"/>
<dbReference type="AlphaFoldDB" id="A0A9W9G1N2"/>
<comment type="caution">
    <text evidence="9">The sequence shown here is derived from an EMBL/GenBank/DDBJ whole genome shotgun (WGS) entry which is preliminary data.</text>
</comment>
<evidence type="ECO:0000256" key="7">
    <source>
        <dbReference type="SAM" id="MobiDB-lite"/>
    </source>
</evidence>
<proteinExistence type="inferred from homology"/>
<dbReference type="FunFam" id="1.20.1250.20:FF:000085">
    <property type="entry name" value="MFS peptide transporter Ptr2"/>
    <property type="match status" value="1"/>
</dbReference>
<feature type="transmembrane region" description="Helical" evidence="8">
    <location>
        <begin position="169"/>
        <end position="195"/>
    </location>
</feature>
<dbReference type="Gene3D" id="1.20.1250.20">
    <property type="entry name" value="MFS general substrate transporter like domains"/>
    <property type="match status" value="1"/>
</dbReference>
<dbReference type="EMBL" id="JAPQKI010000003">
    <property type="protein sequence ID" value="KAJ5109627.1"/>
    <property type="molecule type" value="Genomic_DNA"/>
</dbReference>
<feature type="transmembrane region" description="Helical" evidence="8">
    <location>
        <begin position="140"/>
        <end position="163"/>
    </location>
</feature>
<keyword evidence="6 8" id="KW-0472">Membrane</keyword>
<evidence type="ECO:0000256" key="1">
    <source>
        <dbReference type="ARBA" id="ARBA00004141"/>
    </source>
</evidence>
<dbReference type="GO" id="GO:0071916">
    <property type="term" value="F:dipeptide transmembrane transporter activity"/>
    <property type="evidence" value="ECO:0007669"/>
    <property type="project" value="UniProtKB-ARBA"/>
</dbReference>
<sequence>MADHEVQAAPPTYSSNEVQQIVVTDDKAALDFKDGAPTPDGEEPNDDEKRSLRHVAENLPVSAWLVAIVELCERFTYYGMSGLFQNYVQHPLDGSQGRGALGMGHQGATGLTTFFQFWCYVTPILGAIVADQYLGKYKTIVWFCGIYLIGLLILVCTSIPTALEHGAGLGGFIVAILIIGLGTGGIKSNVAPLIADQYKRKKMALNTLKSGERVIIDPSLTIQRIYMIFYGCINVGSLSLLATPYMEKFIGFWSGYLLCLCMFAMGTLVLLLGRKFYVVRPPQGSIITDAFKALGMMIVNRNMDAPKPSWQLEHRGSQATLPWDDHFIDELKRALVACRVFAFYPIYWVVYGQFSSNFVTQAGQMEGHGIPNDLMQNFDPISIIVFIPLLETLVYPLMRRLKIPFRPITRISLGFVVASLAMMYAAIVQHLIYSAGPCYGHPLCDASKVDGTAQGNNIHIAIQTPAYMFIGSPSMKSFVQSMYLLTNAFGSALAEALTPAAFDPAVMWMFVGLACASFAAGIIFWLVFHHLNAQEDDMNALDADDDAIPAPREERRNSKE</sequence>
<dbReference type="Proteomes" id="UP001149074">
    <property type="component" value="Unassembled WGS sequence"/>
</dbReference>